<sequence>MQLVSSRTVSFIDVSSLAICEAKEALFHDESNGFILYLTGGSPSSASEERLLFLELREALVWLNEPPEDQGSFWE</sequence>
<comment type="caution">
    <text evidence="1">The sequence shown here is derived from an EMBL/GenBank/DDBJ whole genome shotgun (WGS) entry which is preliminary data.</text>
</comment>
<evidence type="ECO:0000313" key="2">
    <source>
        <dbReference type="Proteomes" id="UP000231194"/>
    </source>
</evidence>
<evidence type="ECO:0000313" key="1">
    <source>
        <dbReference type="EMBL" id="PJG53079.1"/>
    </source>
</evidence>
<organism evidence="1 2">
    <name type="scientific">Bradyrhizobium forestalis</name>
    <dbReference type="NCBI Taxonomy" id="1419263"/>
    <lineage>
        <taxon>Bacteria</taxon>
        <taxon>Pseudomonadati</taxon>
        <taxon>Pseudomonadota</taxon>
        <taxon>Alphaproteobacteria</taxon>
        <taxon>Hyphomicrobiales</taxon>
        <taxon>Nitrobacteraceae</taxon>
        <taxon>Bradyrhizobium</taxon>
    </lineage>
</organism>
<reference evidence="1 2" key="1">
    <citation type="submission" date="2017-11" db="EMBL/GenBank/DDBJ databases">
        <title>Bradyrhizobium forestalis sp. nov., an efficient nitrogen-fixing bacterium isolated from nodules of forest legume species in the Amazon.</title>
        <authorList>
            <person name="Costa E.M."/>
            <person name="Guimaraes A."/>
            <person name="Carvalho T.S."/>
            <person name="Rodrigues T.L."/>
            <person name="Ribeiro P.R.A."/>
            <person name="Lebbe L."/>
            <person name="Willems A."/>
            <person name="Moreira F.M.S."/>
        </authorList>
    </citation>
    <scope>NUCLEOTIDE SEQUENCE [LARGE SCALE GENOMIC DNA]</scope>
    <source>
        <strain evidence="1 2">INPA54B</strain>
    </source>
</reference>
<protein>
    <submittedName>
        <fullName evidence="1">Uncharacterized protein</fullName>
    </submittedName>
</protein>
<name>A0A2M8R5K2_9BRAD</name>
<accession>A0A2M8R5K2</accession>
<keyword evidence="2" id="KW-1185">Reference proteome</keyword>
<dbReference type="AlphaFoldDB" id="A0A2M8R5K2"/>
<dbReference type="Proteomes" id="UP000231194">
    <property type="component" value="Unassembled WGS sequence"/>
</dbReference>
<gene>
    <name evidence="1" type="ORF">CVM73_22125</name>
</gene>
<proteinExistence type="predicted"/>
<dbReference type="EMBL" id="PGVG01000019">
    <property type="protein sequence ID" value="PJG53079.1"/>
    <property type="molecule type" value="Genomic_DNA"/>
</dbReference>